<dbReference type="Proteomes" id="UP001337580">
    <property type="component" value="Chromosome"/>
</dbReference>
<proteinExistence type="predicted"/>
<accession>A0AA48IGM0</accession>
<dbReference type="AlphaFoldDB" id="A0AA48IGM0"/>
<gene>
    <name evidence="2" type="ORF">CfP315_0063</name>
</gene>
<sequence>MKNKHMQNEFKKSNEFTKEKSFNQETDEKVGENVKKPKTIYFDTYNEQKIGNTTYIIESHFLKEGDTVIDKIKNLIKADLRSSNSINNDV</sequence>
<dbReference type="KEGG" id="ips:CfP315_0063"/>
<name>A0AA48IGM0_9FIRM</name>
<evidence type="ECO:0000313" key="2">
    <source>
        <dbReference type="EMBL" id="BED91570.1"/>
    </source>
</evidence>
<protein>
    <submittedName>
        <fullName evidence="2">Uncharacterized protein</fullName>
    </submittedName>
</protein>
<evidence type="ECO:0000256" key="1">
    <source>
        <dbReference type="SAM" id="MobiDB-lite"/>
    </source>
</evidence>
<dbReference type="InterPro" id="IPR026990">
    <property type="entry name" value="TnpW"/>
</dbReference>
<reference evidence="2" key="1">
    <citation type="journal article" date="2023" name="ISME J.">
        <title>Emergence of putative energy parasites within Clostridia revealed by genome analysis of a novel endosymbiotic clade.</title>
        <authorList>
            <person name="Takahashi K."/>
            <person name="Kuwahara H."/>
            <person name="Horikawa Y."/>
            <person name="Izawa K."/>
            <person name="Kato D."/>
            <person name="Inagaki T."/>
            <person name="Yuki M."/>
            <person name="Ohkuma M."/>
            <person name="Hongoh Y."/>
        </authorList>
    </citation>
    <scope>NUCLEOTIDE SEQUENCE</scope>
    <source>
        <strain evidence="2">CfP3-15</strain>
    </source>
</reference>
<dbReference type="Pfam" id="PF14202">
    <property type="entry name" value="TnpW"/>
    <property type="match status" value="1"/>
</dbReference>
<organism evidence="2">
    <name type="scientific">Candidatus Improbicoccus pseudotrichonymphae</name>
    <dbReference type="NCBI Taxonomy" id="3033792"/>
    <lineage>
        <taxon>Bacteria</taxon>
        <taxon>Bacillati</taxon>
        <taxon>Bacillota</taxon>
        <taxon>Clostridia</taxon>
        <taxon>Candidatus Improbicoccus</taxon>
    </lineage>
</organism>
<dbReference type="EMBL" id="AP027924">
    <property type="protein sequence ID" value="BED91570.1"/>
    <property type="molecule type" value="Genomic_DNA"/>
</dbReference>
<feature type="region of interest" description="Disordered" evidence="1">
    <location>
        <begin position="1"/>
        <end position="30"/>
    </location>
</feature>